<dbReference type="RefSeq" id="XP_020429761.1">
    <property type="nucleotide sequence ID" value="XM_020582980.1"/>
</dbReference>
<dbReference type="InParanoid" id="D3BM32"/>
<dbReference type="Gene3D" id="3.30.1330.40">
    <property type="entry name" value="RutC-like"/>
    <property type="match status" value="1"/>
</dbReference>
<dbReference type="AlphaFoldDB" id="D3BM32"/>
<sequence>MFKRFIGLNRYYSTLSGGNKKIVITTNEAPAAIGPYSQAIKANGQIFVSGCLGLDPKTMQFTSETDVEIQTQVALQNMSKILDAAGSSMSKVVKTTILLKDINDFAKVNQVYSKYFSVDPPARSTFAVRDLPKNTGHNQRQIVIQSIATAMEKLQLQPLSLHDSLTFPNIAILQWSDRYFIKIRFVTASQATTTLDLLMKR</sequence>
<gene>
    <name evidence="2" type="ORF">PPL_12240</name>
</gene>
<dbReference type="PANTHER" id="PTHR11803:SF39">
    <property type="entry name" value="2-IMINOBUTANOATE_2-IMINOPROPANOATE DEAMINASE"/>
    <property type="match status" value="1"/>
</dbReference>
<evidence type="ECO:0000313" key="3">
    <source>
        <dbReference type="Proteomes" id="UP000001396"/>
    </source>
</evidence>
<dbReference type="CDD" id="cd00448">
    <property type="entry name" value="YjgF_YER057c_UK114_family"/>
    <property type="match status" value="1"/>
</dbReference>
<comment type="similarity">
    <text evidence="1">Belongs to the RutC family.</text>
</comment>
<dbReference type="GO" id="GO:0019239">
    <property type="term" value="F:deaminase activity"/>
    <property type="evidence" value="ECO:0007669"/>
    <property type="project" value="TreeGrafter"/>
</dbReference>
<dbReference type="FunFam" id="3.30.1330.40:FF:000001">
    <property type="entry name" value="L-PSP family endoribonuclease"/>
    <property type="match status" value="1"/>
</dbReference>
<dbReference type="PANTHER" id="PTHR11803">
    <property type="entry name" value="2-IMINOBUTANOATE/2-IMINOPROPANOATE DEAMINASE RIDA"/>
    <property type="match status" value="1"/>
</dbReference>
<comment type="caution">
    <text evidence="2">The sequence shown here is derived from an EMBL/GenBank/DDBJ whole genome shotgun (WGS) entry which is preliminary data.</text>
</comment>
<dbReference type="SUPFAM" id="SSF55298">
    <property type="entry name" value="YjgF-like"/>
    <property type="match status" value="1"/>
</dbReference>
<dbReference type="GO" id="GO:0005829">
    <property type="term" value="C:cytosol"/>
    <property type="evidence" value="ECO:0007669"/>
    <property type="project" value="TreeGrafter"/>
</dbReference>
<evidence type="ECO:0000313" key="2">
    <source>
        <dbReference type="EMBL" id="EFA77633.1"/>
    </source>
</evidence>
<name>D3BM32_HETP5</name>
<dbReference type="GO" id="GO:0005739">
    <property type="term" value="C:mitochondrion"/>
    <property type="evidence" value="ECO:0007669"/>
    <property type="project" value="TreeGrafter"/>
</dbReference>
<dbReference type="InterPro" id="IPR006056">
    <property type="entry name" value="RidA"/>
</dbReference>
<organism evidence="2 3">
    <name type="scientific">Heterostelium pallidum (strain ATCC 26659 / Pp 5 / PN500)</name>
    <name type="common">Cellular slime mold</name>
    <name type="synonym">Polysphondylium pallidum</name>
    <dbReference type="NCBI Taxonomy" id="670386"/>
    <lineage>
        <taxon>Eukaryota</taxon>
        <taxon>Amoebozoa</taxon>
        <taxon>Evosea</taxon>
        <taxon>Eumycetozoa</taxon>
        <taxon>Dictyostelia</taxon>
        <taxon>Acytosteliales</taxon>
        <taxon>Acytosteliaceae</taxon>
        <taxon>Heterostelium</taxon>
    </lineage>
</organism>
<dbReference type="STRING" id="670386.D3BM32"/>
<dbReference type="Proteomes" id="UP000001396">
    <property type="component" value="Unassembled WGS sequence"/>
</dbReference>
<dbReference type="NCBIfam" id="TIGR00004">
    <property type="entry name" value="Rid family detoxifying hydrolase"/>
    <property type="match status" value="1"/>
</dbReference>
<proteinExistence type="inferred from homology"/>
<accession>D3BM32</accession>
<dbReference type="InterPro" id="IPR035959">
    <property type="entry name" value="RutC-like_sf"/>
</dbReference>
<dbReference type="FunCoup" id="D3BM32">
    <property type="interactions" value="341"/>
</dbReference>
<protein>
    <submittedName>
        <fullName evidence="2">Uncharacterized protein</fullName>
    </submittedName>
</protein>
<keyword evidence="3" id="KW-1185">Reference proteome</keyword>
<dbReference type="InterPro" id="IPR006175">
    <property type="entry name" value="YjgF/YER057c/UK114"/>
</dbReference>
<dbReference type="EMBL" id="ADBJ01000042">
    <property type="protein sequence ID" value="EFA77633.1"/>
    <property type="molecule type" value="Genomic_DNA"/>
</dbReference>
<evidence type="ECO:0000256" key="1">
    <source>
        <dbReference type="ARBA" id="ARBA00010552"/>
    </source>
</evidence>
<dbReference type="Pfam" id="PF01042">
    <property type="entry name" value="Ribonuc_L-PSP"/>
    <property type="match status" value="1"/>
</dbReference>
<reference evidence="2 3" key="1">
    <citation type="journal article" date="2011" name="Genome Res.">
        <title>Phylogeny-wide analysis of social amoeba genomes highlights ancient origins for complex intercellular communication.</title>
        <authorList>
            <person name="Heidel A.J."/>
            <person name="Lawal H.M."/>
            <person name="Felder M."/>
            <person name="Schilde C."/>
            <person name="Helps N.R."/>
            <person name="Tunggal B."/>
            <person name="Rivero F."/>
            <person name="John U."/>
            <person name="Schleicher M."/>
            <person name="Eichinger L."/>
            <person name="Platzer M."/>
            <person name="Noegel A.A."/>
            <person name="Schaap P."/>
            <person name="Gloeckner G."/>
        </authorList>
    </citation>
    <scope>NUCLEOTIDE SEQUENCE [LARGE SCALE GENOMIC DNA]</scope>
    <source>
        <strain evidence="3">ATCC 26659 / Pp 5 / PN500</strain>
    </source>
</reference>
<dbReference type="GeneID" id="31367707"/>